<organism evidence="1 2">
    <name type="scientific">Staphylococcus equorum</name>
    <dbReference type="NCBI Taxonomy" id="246432"/>
    <lineage>
        <taxon>Bacteria</taxon>
        <taxon>Bacillati</taxon>
        <taxon>Bacillota</taxon>
        <taxon>Bacilli</taxon>
        <taxon>Bacillales</taxon>
        <taxon>Staphylococcaceae</taxon>
        <taxon>Staphylococcus</taxon>
    </lineage>
</organism>
<dbReference type="AlphaFoldDB" id="A0A9X4QZP8"/>
<gene>
    <name evidence="1" type="ORF">M4L89_12425</name>
</gene>
<protein>
    <submittedName>
        <fullName evidence="1">Uncharacterized protein</fullName>
    </submittedName>
</protein>
<accession>A0A9X4QZP8</accession>
<evidence type="ECO:0000313" key="2">
    <source>
        <dbReference type="Proteomes" id="UP001152422"/>
    </source>
</evidence>
<dbReference type="RefSeq" id="WP_107518127.1">
    <property type="nucleotide sequence ID" value="NZ_JAMBPY010000008.1"/>
</dbReference>
<dbReference type="EMBL" id="JAMBQA010000008">
    <property type="protein sequence ID" value="MDG0847034.1"/>
    <property type="molecule type" value="Genomic_DNA"/>
</dbReference>
<proteinExistence type="predicted"/>
<evidence type="ECO:0000313" key="1">
    <source>
        <dbReference type="EMBL" id="MDG0847034.1"/>
    </source>
</evidence>
<sequence length="155" mass="18293">MNDNYENQVNITQSKDENTLTFQVKGNADFVERMTDKAMAEYFKLIDTTDSHIKGFDKVEGYIGEGTEYTTPSESKDEPDYYQTGIKDNRFRCHYICSHCHTKENKYINNKEKYIRCRACNSILNVHWYEREYGIKTDRFNNFACAGDYIPRDIV</sequence>
<dbReference type="Proteomes" id="UP001152422">
    <property type="component" value="Unassembled WGS sequence"/>
</dbReference>
<reference evidence="1" key="1">
    <citation type="submission" date="2022-05" db="EMBL/GenBank/DDBJ databases">
        <title>Comparative genomics of Staphylococcus equorum isolates.</title>
        <authorList>
            <person name="Luelf R.H."/>
        </authorList>
    </citation>
    <scope>NUCLEOTIDE SEQUENCE</scope>
    <source>
        <strain evidence="1">TMW 2.2497</strain>
    </source>
</reference>
<keyword evidence="2" id="KW-1185">Reference proteome</keyword>
<comment type="caution">
    <text evidence="1">The sequence shown here is derived from an EMBL/GenBank/DDBJ whole genome shotgun (WGS) entry which is preliminary data.</text>
</comment>
<name>A0A9X4QZP8_9STAP</name>